<evidence type="ECO:0000256" key="3">
    <source>
        <dbReference type="ARBA" id="ARBA00023125"/>
    </source>
</evidence>
<comment type="subcellular location">
    <subcellularLocation>
        <location evidence="1">Nucleus</location>
    </subcellularLocation>
</comment>
<evidence type="ECO:0000256" key="2">
    <source>
        <dbReference type="ARBA" id="ARBA00023015"/>
    </source>
</evidence>
<dbReference type="PANTHER" id="PTHR32096:SF146">
    <property type="entry name" value="WRKY TRANSCRIPTION FACTOR 19-RELATED"/>
    <property type="match status" value="1"/>
</dbReference>
<feature type="domain" description="WRKY" evidence="7">
    <location>
        <begin position="163"/>
        <end position="221"/>
    </location>
</feature>
<dbReference type="PROSITE" id="PS50811">
    <property type="entry name" value="WRKY"/>
    <property type="match status" value="1"/>
</dbReference>
<sequence>MEEILSLIFHGCKLTRDLESNLQSLINNPSLLASSCEDIVMAFSRASDRLKALVTPVPPELEGGVQEWQTANHTQAMVMAMLALDPFQSQLFSDKNPFDAKVWTTRDADGSSSAKSRGGGELQAAEGSDTGKNQRSRKRKDGVEKHTIRAAVPRIGNMEIPPDDGFTWRKYGQKEILGSRFPRSYYRCTHKSFYGCIARKQVQRLDDDPNTFEVTYCSHHSCLMSSTTSFPPPVAAATIPPELLEVETTQPPLSTNLPLRRWDSMELETDTPTDLNLEISGSFNMATTEAPVTSQSQDRDAKDVEWPVADLADAIFNSGSSGSDMDAFFGPI</sequence>
<proteinExistence type="predicted"/>
<keyword evidence="4" id="KW-0804">Transcription</keyword>
<dbReference type="InterPro" id="IPR044810">
    <property type="entry name" value="WRKY_plant"/>
</dbReference>
<evidence type="ECO:0000256" key="5">
    <source>
        <dbReference type="ARBA" id="ARBA00023242"/>
    </source>
</evidence>
<dbReference type="AlphaFoldDB" id="A0A9Q0R170"/>
<dbReference type="InterPro" id="IPR036576">
    <property type="entry name" value="WRKY_dom_sf"/>
</dbReference>
<keyword evidence="2" id="KW-0805">Transcription regulation</keyword>
<name>A0A9Q0R170_9MAGN</name>
<dbReference type="Proteomes" id="UP001141806">
    <property type="component" value="Unassembled WGS sequence"/>
</dbReference>
<protein>
    <recommendedName>
        <fullName evidence="7">WRKY domain-containing protein</fullName>
    </recommendedName>
</protein>
<dbReference type="GO" id="GO:0005634">
    <property type="term" value="C:nucleus"/>
    <property type="evidence" value="ECO:0007669"/>
    <property type="project" value="UniProtKB-SubCell"/>
</dbReference>
<dbReference type="EMBL" id="JAMYWD010000002">
    <property type="protein sequence ID" value="KAJ4979630.1"/>
    <property type="molecule type" value="Genomic_DNA"/>
</dbReference>
<dbReference type="InterPro" id="IPR003657">
    <property type="entry name" value="WRKY_dom"/>
</dbReference>
<evidence type="ECO:0000256" key="4">
    <source>
        <dbReference type="ARBA" id="ARBA00023163"/>
    </source>
</evidence>
<dbReference type="GO" id="GO:0000976">
    <property type="term" value="F:transcription cis-regulatory region binding"/>
    <property type="evidence" value="ECO:0007669"/>
    <property type="project" value="TreeGrafter"/>
</dbReference>
<keyword evidence="9" id="KW-1185">Reference proteome</keyword>
<dbReference type="SUPFAM" id="SSF118290">
    <property type="entry name" value="WRKY DNA-binding domain"/>
    <property type="match status" value="1"/>
</dbReference>
<reference evidence="8" key="1">
    <citation type="journal article" date="2023" name="Plant J.">
        <title>The genome of the king protea, Protea cynaroides.</title>
        <authorList>
            <person name="Chang J."/>
            <person name="Duong T.A."/>
            <person name="Schoeman C."/>
            <person name="Ma X."/>
            <person name="Roodt D."/>
            <person name="Barker N."/>
            <person name="Li Z."/>
            <person name="Van de Peer Y."/>
            <person name="Mizrachi E."/>
        </authorList>
    </citation>
    <scope>NUCLEOTIDE SEQUENCE</scope>
    <source>
        <tissue evidence="8">Young leaves</tissue>
    </source>
</reference>
<dbReference type="Pfam" id="PF03106">
    <property type="entry name" value="WRKY"/>
    <property type="match status" value="1"/>
</dbReference>
<evidence type="ECO:0000313" key="8">
    <source>
        <dbReference type="EMBL" id="KAJ4979630.1"/>
    </source>
</evidence>
<gene>
    <name evidence="8" type="ORF">NE237_010410</name>
</gene>
<evidence type="ECO:0000256" key="1">
    <source>
        <dbReference type="ARBA" id="ARBA00004123"/>
    </source>
</evidence>
<evidence type="ECO:0000259" key="7">
    <source>
        <dbReference type="PROSITE" id="PS50811"/>
    </source>
</evidence>
<evidence type="ECO:0000256" key="6">
    <source>
        <dbReference type="SAM" id="MobiDB-lite"/>
    </source>
</evidence>
<accession>A0A9Q0R170</accession>
<organism evidence="8 9">
    <name type="scientific">Protea cynaroides</name>
    <dbReference type="NCBI Taxonomy" id="273540"/>
    <lineage>
        <taxon>Eukaryota</taxon>
        <taxon>Viridiplantae</taxon>
        <taxon>Streptophyta</taxon>
        <taxon>Embryophyta</taxon>
        <taxon>Tracheophyta</taxon>
        <taxon>Spermatophyta</taxon>
        <taxon>Magnoliopsida</taxon>
        <taxon>Proteales</taxon>
        <taxon>Proteaceae</taxon>
        <taxon>Protea</taxon>
    </lineage>
</organism>
<dbReference type="PANTHER" id="PTHR32096">
    <property type="entry name" value="WRKY TRANSCRIPTION FACTOR 30-RELATED-RELATED"/>
    <property type="match status" value="1"/>
</dbReference>
<dbReference type="GO" id="GO:0003700">
    <property type="term" value="F:DNA-binding transcription factor activity"/>
    <property type="evidence" value="ECO:0007669"/>
    <property type="project" value="InterPro"/>
</dbReference>
<dbReference type="SMART" id="SM00774">
    <property type="entry name" value="WRKY"/>
    <property type="match status" value="1"/>
</dbReference>
<keyword evidence="3" id="KW-0238">DNA-binding</keyword>
<comment type="caution">
    <text evidence="8">The sequence shown here is derived from an EMBL/GenBank/DDBJ whole genome shotgun (WGS) entry which is preliminary data.</text>
</comment>
<keyword evidence="5" id="KW-0539">Nucleus</keyword>
<dbReference type="Gene3D" id="2.20.25.80">
    <property type="entry name" value="WRKY domain"/>
    <property type="match status" value="1"/>
</dbReference>
<feature type="region of interest" description="Disordered" evidence="6">
    <location>
        <begin position="105"/>
        <end position="148"/>
    </location>
</feature>
<evidence type="ECO:0000313" key="9">
    <source>
        <dbReference type="Proteomes" id="UP001141806"/>
    </source>
</evidence>
<dbReference type="OrthoDB" id="684963at2759"/>